<feature type="signal peptide" evidence="1">
    <location>
        <begin position="1"/>
        <end position="24"/>
    </location>
</feature>
<evidence type="ECO:0000256" key="1">
    <source>
        <dbReference type="SAM" id="SignalP"/>
    </source>
</evidence>
<proteinExistence type="predicted"/>
<evidence type="ECO:0000259" key="2">
    <source>
        <dbReference type="Pfam" id="PF18962"/>
    </source>
</evidence>
<organism evidence="3 4">
    <name type="scientific">Adhaeribacter soli</name>
    <dbReference type="NCBI Taxonomy" id="2607655"/>
    <lineage>
        <taxon>Bacteria</taxon>
        <taxon>Pseudomonadati</taxon>
        <taxon>Bacteroidota</taxon>
        <taxon>Cytophagia</taxon>
        <taxon>Cytophagales</taxon>
        <taxon>Hymenobacteraceae</taxon>
        <taxon>Adhaeribacter</taxon>
    </lineage>
</organism>
<comment type="caution">
    <text evidence="3">The sequence shown here is derived from an EMBL/GenBank/DDBJ whole genome shotgun (WGS) entry which is preliminary data.</text>
</comment>
<name>A0A5N1IWD7_9BACT</name>
<protein>
    <submittedName>
        <fullName evidence="3">T9SS type A sorting domain-containing protein</fullName>
    </submittedName>
</protein>
<dbReference type="Pfam" id="PF18962">
    <property type="entry name" value="Por_Secre_tail"/>
    <property type="match status" value="1"/>
</dbReference>
<dbReference type="Proteomes" id="UP000326570">
    <property type="component" value="Unassembled WGS sequence"/>
</dbReference>
<reference evidence="3 4" key="1">
    <citation type="submission" date="2019-09" db="EMBL/GenBank/DDBJ databases">
        <title>Genome sequence of Adhaeribacter sp. M2.</title>
        <authorList>
            <person name="Srinivasan S."/>
        </authorList>
    </citation>
    <scope>NUCLEOTIDE SEQUENCE [LARGE SCALE GENOMIC DNA]</scope>
    <source>
        <strain evidence="3 4">M2</strain>
    </source>
</reference>
<sequence length="141" mass="15929">MKPKNLTLLAFLLMALLFVSKVYAQQTTTKTKVKTDSTKVKSETVANTPEKEDRVESLSGINLFPNRKTQSFNFRFTQPLKDTANVELKNASGKVIYTQALLPEEMPMAKPVDLGKLSNGIYLIEVRSANTTYWKKVKVRN</sequence>
<evidence type="ECO:0000313" key="4">
    <source>
        <dbReference type="Proteomes" id="UP000326570"/>
    </source>
</evidence>
<keyword evidence="4" id="KW-1185">Reference proteome</keyword>
<keyword evidence="1" id="KW-0732">Signal</keyword>
<dbReference type="AlphaFoldDB" id="A0A5N1IWD7"/>
<dbReference type="RefSeq" id="WP_150904182.1">
    <property type="nucleotide sequence ID" value="NZ_VTWT01000006.1"/>
</dbReference>
<dbReference type="InterPro" id="IPR026444">
    <property type="entry name" value="Secre_tail"/>
</dbReference>
<evidence type="ECO:0000313" key="3">
    <source>
        <dbReference type="EMBL" id="KAA9332769.1"/>
    </source>
</evidence>
<gene>
    <name evidence="3" type="ORF">F0P94_12280</name>
</gene>
<dbReference type="EMBL" id="VTWT01000006">
    <property type="protein sequence ID" value="KAA9332769.1"/>
    <property type="molecule type" value="Genomic_DNA"/>
</dbReference>
<dbReference type="NCBIfam" id="TIGR04183">
    <property type="entry name" value="Por_Secre_tail"/>
    <property type="match status" value="1"/>
</dbReference>
<accession>A0A5N1IWD7</accession>
<feature type="chain" id="PRO_5025002607" evidence="1">
    <location>
        <begin position="25"/>
        <end position="141"/>
    </location>
</feature>
<feature type="domain" description="Secretion system C-terminal sorting" evidence="2">
    <location>
        <begin position="63"/>
        <end position="139"/>
    </location>
</feature>